<evidence type="ECO:0008006" key="3">
    <source>
        <dbReference type="Google" id="ProtNLM"/>
    </source>
</evidence>
<gene>
    <name evidence="1" type="ORF">M3I41_02545</name>
</gene>
<dbReference type="Proteomes" id="UP000830236">
    <property type="component" value="Chromosome"/>
</dbReference>
<accession>A0A9E7DCH0</accession>
<reference evidence="1" key="1">
    <citation type="submission" date="2022-05" db="EMBL/GenBank/DDBJ databases">
        <title>Using nanopore sequencing to obtain complete genomes from saliva samples.</title>
        <authorList>
            <person name="Baker J.L."/>
        </authorList>
    </citation>
    <scope>NUCLEOTIDE SEQUENCE</scope>
    <source>
        <strain evidence="1">JCVI-JB-Ag32</strain>
    </source>
</reference>
<evidence type="ECO:0000313" key="1">
    <source>
        <dbReference type="EMBL" id="UQF80176.1"/>
    </source>
</evidence>
<proteinExistence type="predicted"/>
<dbReference type="EMBL" id="CP097095">
    <property type="protein sequence ID" value="UQF80176.1"/>
    <property type="molecule type" value="Genomic_DNA"/>
</dbReference>
<dbReference type="SUPFAM" id="SSF53756">
    <property type="entry name" value="UDP-Glycosyltransferase/glycogen phosphorylase"/>
    <property type="match status" value="1"/>
</dbReference>
<organism evidence="1 2">
    <name type="scientific">Actinomyces graevenitzii</name>
    <dbReference type="NCBI Taxonomy" id="55565"/>
    <lineage>
        <taxon>Bacteria</taxon>
        <taxon>Bacillati</taxon>
        <taxon>Actinomycetota</taxon>
        <taxon>Actinomycetes</taxon>
        <taxon>Actinomycetales</taxon>
        <taxon>Actinomycetaceae</taxon>
        <taxon>Actinomyces</taxon>
    </lineage>
</organism>
<dbReference type="Gene3D" id="3.40.50.2000">
    <property type="entry name" value="Glycogen Phosphorylase B"/>
    <property type="match status" value="2"/>
</dbReference>
<sequence>MSKKLLIISFSPIARDARVLKQVRLFTPKYEVTTCGFGPAPEGVKRHLELTHATLPGKTWDALLELKAYKAGYWLMPDVRNAAKALKGLKFDAILADDIDTVPLALSLRPRLGVHADIHEYFPRLQEERAPWAKRIGPWYLWLCQRYLPRCQSVTTVSKRIAQEYEVQTGAKVGVVTNATPYWQLNPTPVAEPIRLVHSGTSHRERNIEAIVDGVIEAGNCTLDLYLTPNDPEHLEHLKQRAQENSAITVHPPVPYEQLIETLNGYDLGVHLLPPINFNFANALPNKLFDFVQARLGVVVGPSPEMARIVNEAGLGVVAPGYSASDLAQVLKGLTKAQVQEFKAASHAHARELSADSQLLIWERYITKIMGE</sequence>
<dbReference type="AlphaFoldDB" id="A0A9E7DCH0"/>
<dbReference type="KEGG" id="agh:M3I41_02545"/>
<name>A0A9E7DCH0_9ACTO</name>
<evidence type="ECO:0000313" key="2">
    <source>
        <dbReference type="Proteomes" id="UP000830236"/>
    </source>
</evidence>
<protein>
    <recommendedName>
        <fullName evidence="3">Glycosyltransferase</fullName>
    </recommendedName>
</protein>